<organism evidence="2 3">
    <name type="scientific">Colletotrichum trifolii</name>
    <dbReference type="NCBI Taxonomy" id="5466"/>
    <lineage>
        <taxon>Eukaryota</taxon>
        <taxon>Fungi</taxon>
        <taxon>Dikarya</taxon>
        <taxon>Ascomycota</taxon>
        <taxon>Pezizomycotina</taxon>
        <taxon>Sordariomycetes</taxon>
        <taxon>Hypocreomycetidae</taxon>
        <taxon>Glomerellales</taxon>
        <taxon>Glomerellaceae</taxon>
        <taxon>Colletotrichum</taxon>
        <taxon>Colletotrichum orbiculare species complex</taxon>
    </lineage>
</organism>
<feature type="compositionally biased region" description="Basic and acidic residues" evidence="1">
    <location>
        <begin position="153"/>
        <end position="167"/>
    </location>
</feature>
<sequence>MFGWQRSSSTSRTSSDTMKARSGSRTRTSSASSARCTIIDKQNHPDYAIDEEALGEDQILADYRMVRMTESQWVQLRTPKLRGSRVLEADERKQTAQPMESLKCPRVIKDGYSTLVEPAVWELQDEVIVFFNGIERKADDTAIEGMDESNSECDARCHPTRSELHRH</sequence>
<feature type="region of interest" description="Disordered" evidence="1">
    <location>
        <begin position="1"/>
        <end position="37"/>
    </location>
</feature>
<proteinExistence type="predicted"/>
<gene>
    <name evidence="2" type="ORF">CTRI78_v002133</name>
</gene>
<dbReference type="AlphaFoldDB" id="A0A4R8RV41"/>
<evidence type="ECO:0000256" key="1">
    <source>
        <dbReference type="SAM" id="MobiDB-lite"/>
    </source>
</evidence>
<dbReference type="EMBL" id="RYZW01000011">
    <property type="protein sequence ID" value="TDZ68476.1"/>
    <property type="molecule type" value="Genomic_DNA"/>
</dbReference>
<protein>
    <submittedName>
        <fullName evidence="2">Uncharacterized protein</fullName>
    </submittedName>
</protein>
<evidence type="ECO:0000313" key="2">
    <source>
        <dbReference type="EMBL" id="TDZ68476.1"/>
    </source>
</evidence>
<keyword evidence="3" id="KW-1185">Reference proteome</keyword>
<name>A0A4R8RV41_COLTR</name>
<reference evidence="2 3" key="1">
    <citation type="submission" date="2018-12" db="EMBL/GenBank/DDBJ databases">
        <title>Genome sequence and assembly of Colletotrichum trifolii.</title>
        <authorList>
            <person name="Gan P."/>
            <person name="Shirasu K."/>
        </authorList>
    </citation>
    <scope>NUCLEOTIDE SEQUENCE [LARGE SCALE GENOMIC DNA]</scope>
    <source>
        <strain evidence="2 3">543-2</strain>
    </source>
</reference>
<accession>A0A4R8RV41</accession>
<comment type="caution">
    <text evidence="2">The sequence shown here is derived from an EMBL/GenBank/DDBJ whole genome shotgun (WGS) entry which is preliminary data.</text>
</comment>
<evidence type="ECO:0000313" key="3">
    <source>
        <dbReference type="Proteomes" id="UP000295703"/>
    </source>
</evidence>
<feature type="region of interest" description="Disordered" evidence="1">
    <location>
        <begin position="145"/>
        <end position="167"/>
    </location>
</feature>
<dbReference type="Proteomes" id="UP000295703">
    <property type="component" value="Unassembled WGS sequence"/>
</dbReference>